<evidence type="ECO:0000313" key="2">
    <source>
        <dbReference type="Proteomes" id="UP000032142"/>
    </source>
</evidence>
<accession>A0A0B0NL55</accession>
<proteinExistence type="predicted"/>
<organism evidence="1 2">
    <name type="scientific">Gossypium arboreum</name>
    <name type="common">Tree cotton</name>
    <name type="synonym">Gossypium nanking</name>
    <dbReference type="NCBI Taxonomy" id="29729"/>
    <lineage>
        <taxon>Eukaryota</taxon>
        <taxon>Viridiplantae</taxon>
        <taxon>Streptophyta</taxon>
        <taxon>Embryophyta</taxon>
        <taxon>Tracheophyta</taxon>
        <taxon>Spermatophyta</taxon>
        <taxon>Magnoliopsida</taxon>
        <taxon>eudicotyledons</taxon>
        <taxon>Gunneridae</taxon>
        <taxon>Pentapetalae</taxon>
        <taxon>rosids</taxon>
        <taxon>malvids</taxon>
        <taxon>Malvales</taxon>
        <taxon>Malvaceae</taxon>
        <taxon>Malvoideae</taxon>
        <taxon>Gossypium</taxon>
    </lineage>
</organism>
<dbReference type="Proteomes" id="UP000032142">
    <property type="component" value="Unassembled WGS sequence"/>
</dbReference>
<sequence length="23" mass="2557">MVGPWNFCNRVRPCLGHGIGIVM</sequence>
<protein>
    <submittedName>
        <fullName evidence="1">Uncharacterized protein</fullName>
    </submittedName>
</protein>
<gene>
    <name evidence="1" type="ORF">F383_18225</name>
</gene>
<evidence type="ECO:0000313" key="1">
    <source>
        <dbReference type="EMBL" id="KHG13372.1"/>
    </source>
</evidence>
<dbReference type="AlphaFoldDB" id="A0A0B0NL55"/>
<reference evidence="2" key="1">
    <citation type="submission" date="2014-09" db="EMBL/GenBank/DDBJ databases">
        <authorList>
            <person name="Mudge J."/>
            <person name="Ramaraj T."/>
            <person name="Lindquist I.E."/>
            <person name="Bharti A.K."/>
            <person name="Sundararajan A."/>
            <person name="Cameron C.T."/>
            <person name="Woodward J.E."/>
            <person name="May G.D."/>
            <person name="Brubaker C."/>
            <person name="Broadhvest J."/>
            <person name="Wilkins T.A."/>
        </authorList>
    </citation>
    <scope>NUCLEOTIDE SEQUENCE</scope>
    <source>
        <strain evidence="2">cv. AKA8401</strain>
    </source>
</reference>
<name>A0A0B0NL55_GOSAR</name>
<keyword evidence="2" id="KW-1185">Reference proteome</keyword>
<dbReference type="EMBL" id="KN399429">
    <property type="protein sequence ID" value="KHG13372.1"/>
    <property type="molecule type" value="Genomic_DNA"/>
</dbReference>